<evidence type="ECO:0000313" key="3">
    <source>
        <dbReference type="EMBL" id="CAB0044019.1"/>
    </source>
</evidence>
<proteinExistence type="predicted"/>
<dbReference type="Pfam" id="PF07727">
    <property type="entry name" value="RVT_2"/>
    <property type="match status" value="1"/>
</dbReference>
<reference evidence="3 4" key="1">
    <citation type="submission" date="2020-02" db="EMBL/GenBank/DDBJ databases">
        <authorList>
            <person name="Ferguson B K."/>
        </authorList>
    </citation>
    <scope>NUCLEOTIDE SEQUENCE [LARGE SCALE GENOMIC DNA]</scope>
</reference>
<feature type="compositionally biased region" description="Acidic residues" evidence="1">
    <location>
        <begin position="169"/>
        <end position="224"/>
    </location>
</feature>
<organism evidence="3 4">
    <name type="scientific">Trichogramma brassicae</name>
    <dbReference type="NCBI Taxonomy" id="86971"/>
    <lineage>
        <taxon>Eukaryota</taxon>
        <taxon>Metazoa</taxon>
        <taxon>Ecdysozoa</taxon>
        <taxon>Arthropoda</taxon>
        <taxon>Hexapoda</taxon>
        <taxon>Insecta</taxon>
        <taxon>Pterygota</taxon>
        <taxon>Neoptera</taxon>
        <taxon>Endopterygota</taxon>
        <taxon>Hymenoptera</taxon>
        <taxon>Apocrita</taxon>
        <taxon>Proctotrupomorpha</taxon>
        <taxon>Chalcidoidea</taxon>
        <taxon>Trichogrammatidae</taxon>
        <taxon>Trichogramma</taxon>
    </lineage>
</organism>
<evidence type="ECO:0000259" key="2">
    <source>
        <dbReference type="Pfam" id="PF07727"/>
    </source>
</evidence>
<feature type="domain" description="Reverse transcriptase Ty1/copia-type" evidence="2">
    <location>
        <begin position="619"/>
        <end position="870"/>
    </location>
</feature>
<feature type="region of interest" description="Disordered" evidence="1">
    <location>
        <begin position="138"/>
        <end position="275"/>
    </location>
</feature>
<name>A0A6H5J752_9HYME</name>
<keyword evidence="4" id="KW-1185">Reference proteome</keyword>
<evidence type="ECO:0000256" key="1">
    <source>
        <dbReference type="SAM" id="MobiDB-lite"/>
    </source>
</evidence>
<gene>
    <name evidence="3" type="ORF">TBRA_LOCUS15607</name>
</gene>
<dbReference type="InterPro" id="IPR013103">
    <property type="entry name" value="RVT_2"/>
</dbReference>
<dbReference type="AlphaFoldDB" id="A0A6H5J752"/>
<accession>A0A6H5J752</accession>
<sequence>MKEAHQIGSTLKKLKIKKKDRFVKDCKIKKYNMSFRTVVAIPIRANFPEIFTTPRTEAENATTKSTKILDDGSVDPLFADTAKAPSMASLVGDVTVKTEVVKEPNDKAALIVHQDRRSIHLVDNQVARRRRAFGVLCNDNKNDDEAKDKEVSDENDDDVDATEDKEVPIENDDDNVDDTEIEQISNENDDDVNDAEDKEVLDENDDDVDDTEDNEVPDKTDDDVVLILANVTDDGNDSYGASSDEKSATTTSTETLNDVSWDPAPADTTKTPSTASHISDITVATKIVKEIAFEDAKISNGLTLSESSKTFDAKFVDPPLADTDEAPSTSLSINDVPIVTRDPRPRVYAVSRRANSNEVKQTVCVQKSTDAVPASVSDPESTVAGIFWGDDKPGVTRPDSSVSAHFNDSNGTFYYNLAKALITRRNMVKPFQSLTPEDLINVHVHTGLRDSIRSCGLMTYAGAHLRKEIRKCGFHQYAKNCLGDALVAKLGEANDGAIYFALAYRAIDMIQQLLTKRTTQEEADVTREIAEQTYGKVFEQSVWLPSSGIREPIRDDDTLVLAASNTAKVPELKIDDIEVHANLAKTNQDPASYREAIQSEERERWTTAIQEELKSMTDNEVWTIIDKPARNLNGQKLNLIDSKWVFKKKIDEKGIEKFKARLVIRGFKDKNSYELKETYAPVSRLSTIRTALAVINKLNLDAVQLDVKTAFLNGNLEDEIYMEIPDGLEIEGNNRSKVCKLQRTIYGLKTSPKIWNQRFTAEVKKLGLEKDIHEPCLFTWRKEGKVALLVLYVDDIILASNCKQRLQEIKETLCNTFEMKDLGEPSRYLGMEITRDRENRVMKLTQVEYTNKVLERFRMDESKAQNTPMVTRQEHERESGAAQHIRRSEYVGAEQEETRVDLNPTTTVVLQGPNEQARRSQQPPPGRAARQPVPGEAQDQAVSNTAGPCHKLFSARSRRATIVTSAVGGSGLSLRDHVARHN</sequence>
<evidence type="ECO:0000313" key="4">
    <source>
        <dbReference type="Proteomes" id="UP000479190"/>
    </source>
</evidence>
<feature type="compositionally biased region" description="Polar residues" evidence="1">
    <location>
        <begin position="248"/>
        <end position="258"/>
    </location>
</feature>
<dbReference type="SUPFAM" id="SSF56672">
    <property type="entry name" value="DNA/RNA polymerases"/>
    <property type="match status" value="1"/>
</dbReference>
<protein>
    <recommendedName>
        <fullName evidence="2">Reverse transcriptase Ty1/copia-type domain-containing protein</fullName>
    </recommendedName>
</protein>
<feature type="compositionally biased region" description="Basic and acidic residues" evidence="1">
    <location>
        <begin position="140"/>
        <end position="152"/>
    </location>
</feature>
<dbReference type="EMBL" id="CADCXV010001375">
    <property type="protein sequence ID" value="CAB0044019.1"/>
    <property type="molecule type" value="Genomic_DNA"/>
</dbReference>
<dbReference type="GO" id="GO:0071897">
    <property type="term" value="P:DNA biosynthetic process"/>
    <property type="evidence" value="ECO:0007669"/>
    <property type="project" value="UniProtKB-ARBA"/>
</dbReference>
<dbReference type="InterPro" id="IPR043502">
    <property type="entry name" value="DNA/RNA_pol_sf"/>
</dbReference>
<dbReference type="Proteomes" id="UP000479190">
    <property type="component" value="Unassembled WGS sequence"/>
</dbReference>
<feature type="region of interest" description="Disordered" evidence="1">
    <location>
        <begin position="861"/>
        <end position="945"/>
    </location>
</feature>
<dbReference type="OrthoDB" id="6764020at2759"/>